<gene>
    <name evidence="1" type="ORF">Cgig2_009022</name>
</gene>
<name>A0A9Q1KCU0_9CARY</name>
<comment type="caution">
    <text evidence="1">The sequence shown here is derived from an EMBL/GenBank/DDBJ whole genome shotgun (WGS) entry which is preliminary data.</text>
</comment>
<sequence>MTTRPRNPITIPTIVFDSQEGCSLSFPHNDLMVIKLKMANTLVDIITLDYPRKLKYPRGDITPPVHQILTLGGDFLVVYVPITYNIILGRPTLHTTKAVIAPYLIQIQYEGDNGSVGKLFRDQWTTQECYLHKAVGGAPSCTGTCGAATPSKKLRTTSPVVAEALTIYAIALADPEHHAQRLLMTYKLCFLNRGVQIGRSGLEEMSGTDLE</sequence>
<dbReference type="PANTHER" id="PTHR33240:SF17">
    <property type="entry name" value="EUKARYOTIC PEPTIDE CHAIN RELEASE FACTOR GTP-BINDING SUBUNIT-LIKE"/>
    <property type="match status" value="1"/>
</dbReference>
<dbReference type="Proteomes" id="UP001153076">
    <property type="component" value="Unassembled WGS sequence"/>
</dbReference>
<reference evidence="1" key="1">
    <citation type="submission" date="2022-04" db="EMBL/GenBank/DDBJ databases">
        <title>Carnegiea gigantea Genome sequencing and assembly v2.</title>
        <authorList>
            <person name="Copetti D."/>
            <person name="Sanderson M.J."/>
            <person name="Burquez A."/>
            <person name="Wojciechowski M.F."/>
        </authorList>
    </citation>
    <scope>NUCLEOTIDE SEQUENCE</scope>
    <source>
        <strain evidence="1">SGP5-SGP5p</strain>
        <tissue evidence="1">Aerial part</tissue>
    </source>
</reference>
<dbReference type="AlphaFoldDB" id="A0A9Q1KCU0"/>
<organism evidence="1 2">
    <name type="scientific">Carnegiea gigantea</name>
    <dbReference type="NCBI Taxonomy" id="171969"/>
    <lineage>
        <taxon>Eukaryota</taxon>
        <taxon>Viridiplantae</taxon>
        <taxon>Streptophyta</taxon>
        <taxon>Embryophyta</taxon>
        <taxon>Tracheophyta</taxon>
        <taxon>Spermatophyta</taxon>
        <taxon>Magnoliopsida</taxon>
        <taxon>eudicotyledons</taxon>
        <taxon>Gunneridae</taxon>
        <taxon>Pentapetalae</taxon>
        <taxon>Caryophyllales</taxon>
        <taxon>Cactineae</taxon>
        <taxon>Cactaceae</taxon>
        <taxon>Cactoideae</taxon>
        <taxon>Echinocereeae</taxon>
        <taxon>Carnegiea</taxon>
    </lineage>
</organism>
<evidence type="ECO:0000313" key="2">
    <source>
        <dbReference type="Proteomes" id="UP001153076"/>
    </source>
</evidence>
<protein>
    <submittedName>
        <fullName evidence="1">Uncharacterized protein</fullName>
    </submittedName>
</protein>
<dbReference type="PANTHER" id="PTHR33240">
    <property type="entry name" value="OS08G0508500 PROTEIN"/>
    <property type="match status" value="1"/>
</dbReference>
<accession>A0A9Q1KCU0</accession>
<keyword evidence="2" id="KW-1185">Reference proteome</keyword>
<evidence type="ECO:0000313" key="1">
    <source>
        <dbReference type="EMBL" id="KAJ8441776.1"/>
    </source>
</evidence>
<dbReference type="EMBL" id="JAKOGI010000154">
    <property type="protein sequence ID" value="KAJ8441776.1"/>
    <property type="molecule type" value="Genomic_DNA"/>
</dbReference>
<dbReference type="OrthoDB" id="2919534at2759"/>
<proteinExistence type="predicted"/>